<evidence type="ECO:0000256" key="1">
    <source>
        <dbReference type="ARBA" id="ARBA00009308"/>
    </source>
</evidence>
<reference evidence="4 5" key="1">
    <citation type="submission" date="2019-03" db="EMBL/GenBank/DDBJ databases">
        <title>Genomic Encyclopedia of Archaeal and Bacterial Type Strains, Phase II (KMG-II): from individual species to whole genera.</title>
        <authorList>
            <person name="Goeker M."/>
        </authorList>
    </citation>
    <scope>NUCLEOTIDE SEQUENCE [LARGE SCALE GENOMIC DNA]</scope>
    <source>
        <strain evidence="4 5">RL-C</strain>
    </source>
</reference>
<dbReference type="GO" id="GO:0046491">
    <property type="term" value="P:L-methylmalonyl-CoA metabolic process"/>
    <property type="evidence" value="ECO:0007669"/>
    <property type="project" value="TreeGrafter"/>
</dbReference>
<dbReference type="InterPro" id="IPR051785">
    <property type="entry name" value="MMCE/EMCE_epimerase"/>
</dbReference>
<dbReference type="PANTHER" id="PTHR43048:SF3">
    <property type="entry name" value="METHYLMALONYL-COA EPIMERASE, MITOCHONDRIAL"/>
    <property type="match status" value="1"/>
</dbReference>
<evidence type="ECO:0000313" key="5">
    <source>
        <dbReference type="Proteomes" id="UP000294830"/>
    </source>
</evidence>
<dbReference type="Pfam" id="PF13669">
    <property type="entry name" value="Glyoxalase_4"/>
    <property type="match status" value="1"/>
</dbReference>
<proteinExistence type="inferred from homology"/>
<dbReference type="InterPro" id="IPR017515">
    <property type="entry name" value="MeMalonyl-CoA_epimerase"/>
</dbReference>
<sequence>MFLNNKKQRVFFVFFFGNPNGFNYICSKSFNITFMKLSHIEHIGIAVKDLATAIPYYEKVLGLTCYNVEEVKDQKVKTAFFMIGQTKIELLESTDPEGPIGKFIEKKGEGVHHIAFAVEGIENALEFAAEQGVQLIDKAPRKGAEGLSIAFLHPKSTMGVLTELCEDKNK</sequence>
<dbReference type="InterPro" id="IPR029068">
    <property type="entry name" value="Glyas_Bleomycin-R_OHBP_Dase"/>
</dbReference>
<evidence type="ECO:0000256" key="2">
    <source>
        <dbReference type="ARBA" id="ARBA00022723"/>
    </source>
</evidence>
<evidence type="ECO:0000313" key="4">
    <source>
        <dbReference type="EMBL" id="TCN68531.1"/>
    </source>
</evidence>
<gene>
    <name evidence="4" type="ORF">CLV25_106113</name>
</gene>
<dbReference type="NCBIfam" id="TIGR03081">
    <property type="entry name" value="metmalonyl_epim"/>
    <property type="match status" value="1"/>
</dbReference>
<dbReference type="EMBL" id="SLWB01000006">
    <property type="protein sequence ID" value="TCN68531.1"/>
    <property type="molecule type" value="Genomic_DNA"/>
</dbReference>
<dbReference type="InterPro" id="IPR037523">
    <property type="entry name" value="VOC_core"/>
</dbReference>
<dbReference type="Proteomes" id="UP000294830">
    <property type="component" value="Unassembled WGS sequence"/>
</dbReference>
<dbReference type="AlphaFoldDB" id="A0A4R2EJ61"/>
<dbReference type="Gene3D" id="3.10.180.10">
    <property type="entry name" value="2,3-Dihydroxybiphenyl 1,2-Dioxygenase, domain 1"/>
    <property type="match status" value="1"/>
</dbReference>
<comment type="similarity">
    <text evidence="1">Belongs to the methylmalonyl-CoA epimerase family.</text>
</comment>
<keyword evidence="5" id="KW-1185">Reference proteome</keyword>
<organism evidence="4 5">
    <name type="scientific">Acetobacteroides hydrogenigenes</name>
    <dbReference type="NCBI Taxonomy" id="979970"/>
    <lineage>
        <taxon>Bacteria</taxon>
        <taxon>Pseudomonadati</taxon>
        <taxon>Bacteroidota</taxon>
        <taxon>Bacteroidia</taxon>
        <taxon>Bacteroidales</taxon>
        <taxon>Rikenellaceae</taxon>
        <taxon>Acetobacteroides</taxon>
    </lineage>
</organism>
<accession>A0A4R2EJ61</accession>
<evidence type="ECO:0000259" key="3">
    <source>
        <dbReference type="PROSITE" id="PS51819"/>
    </source>
</evidence>
<name>A0A4R2EJ61_9BACT</name>
<dbReference type="CDD" id="cd07249">
    <property type="entry name" value="MMCE"/>
    <property type="match status" value="1"/>
</dbReference>
<feature type="domain" description="VOC" evidence="3">
    <location>
        <begin position="39"/>
        <end position="167"/>
    </location>
</feature>
<dbReference type="SUPFAM" id="SSF54593">
    <property type="entry name" value="Glyoxalase/Bleomycin resistance protein/Dihydroxybiphenyl dioxygenase"/>
    <property type="match status" value="1"/>
</dbReference>
<keyword evidence="2" id="KW-0479">Metal-binding</keyword>
<dbReference type="GO" id="GO:0046872">
    <property type="term" value="F:metal ion binding"/>
    <property type="evidence" value="ECO:0007669"/>
    <property type="project" value="UniProtKB-KW"/>
</dbReference>
<protein>
    <submittedName>
        <fullName evidence="4">Methylmalonyl-CoA/ethylmalonyl-CoA epimerase</fullName>
    </submittedName>
</protein>
<dbReference type="PANTHER" id="PTHR43048">
    <property type="entry name" value="METHYLMALONYL-COA EPIMERASE"/>
    <property type="match status" value="1"/>
</dbReference>
<dbReference type="PROSITE" id="PS51819">
    <property type="entry name" value="VOC"/>
    <property type="match status" value="1"/>
</dbReference>
<dbReference type="GO" id="GO:0004493">
    <property type="term" value="F:methylmalonyl-CoA epimerase activity"/>
    <property type="evidence" value="ECO:0007669"/>
    <property type="project" value="TreeGrafter"/>
</dbReference>
<dbReference type="FunFam" id="3.10.180.10:FF:000006">
    <property type="entry name" value="Methylmalonyl-CoA epimerase"/>
    <property type="match status" value="1"/>
</dbReference>
<comment type="caution">
    <text evidence="4">The sequence shown here is derived from an EMBL/GenBank/DDBJ whole genome shotgun (WGS) entry which is preliminary data.</text>
</comment>